<dbReference type="InterPro" id="IPR023210">
    <property type="entry name" value="NADP_OxRdtase_dom"/>
</dbReference>
<evidence type="ECO:0000259" key="3">
    <source>
        <dbReference type="Pfam" id="PF00248"/>
    </source>
</evidence>
<sequence length="337" mass="36050">MRYRQLGSSGLTVSVVGLGCNNIGRSVDAAGTRKVLDAALDTGVNLLDVADIYGGHRGQSEEVLGEVLGADRDSFVLATKFGNDMGGVNGPDWGARGSRRYIRIAVEASLRRLRTDHIDLYQYHQPDNRTPVDETLAALDELVTAGTVRYVGSSNFAGWQVAQADHVAAELGAERFVSAQNEYSLLDRQVEAELVPACEAYGVGMLPFFPLSNGLLTGKYSRDVPPPPGTRLGDRKGDLHRNAPWDTLDALRAYADQRGVAMLDVAIGGLAAQPAVSSVIAGATSAEQLRANAAAGEWEPSDEDLAELDAIVPAPDRPAEPRLPRMPLSPRPARGRR</sequence>
<dbReference type="PANTHER" id="PTHR43364">
    <property type="entry name" value="NADH-SPECIFIC METHYLGLYOXAL REDUCTASE-RELATED"/>
    <property type="match status" value="1"/>
</dbReference>
<evidence type="ECO:0000256" key="1">
    <source>
        <dbReference type="ARBA" id="ARBA00023002"/>
    </source>
</evidence>
<dbReference type="Gene3D" id="3.20.20.100">
    <property type="entry name" value="NADP-dependent oxidoreductase domain"/>
    <property type="match status" value="1"/>
</dbReference>
<feature type="region of interest" description="Disordered" evidence="2">
    <location>
        <begin position="309"/>
        <end position="337"/>
    </location>
</feature>
<gene>
    <name evidence="4" type="ORF">AVDCRST_MAG41-1196</name>
</gene>
<reference evidence="4" key="1">
    <citation type="submission" date="2020-02" db="EMBL/GenBank/DDBJ databases">
        <authorList>
            <person name="Meier V. D."/>
        </authorList>
    </citation>
    <scope>NUCLEOTIDE SEQUENCE</scope>
    <source>
        <strain evidence="4">AVDCRST_MAG41</strain>
    </source>
</reference>
<dbReference type="PANTHER" id="PTHR43364:SF4">
    <property type="entry name" value="NAD(P)-LINKED OXIDOREDUCTASE SUPERFAMILY PROTEIN"/>
    <property type="match status" value="1"/>
</dbReference>
<evidence type="ECO:0000256" key="2">
    <source>
        <dbReference type="SAM" id="MobiDB-lite"/>
    </source>
</evidence>
<feature type="domain" description="NADP-dependent oxidoreductase" evidence="3">
    <location>
        <begin position="16"/>
        <end position="311"/>
    </location>
</feature>
<dbReference type="SUPFAM" id="SSF51430">
    <property type="entry name" value="NAD(P)-linked oxidoreductase"/>
    <property type="match status" value="1"/>
</dbReference>
<protein>
    <submittedName>
        <fullName evidence="4">Oxidoreductase</fullName>
    </submittedName>
</protein>
<feature type="compositionally biased region" description="Low complexity" evidence="2">
    <location>
        <begin position="325"/>
        <end position="337"/>
    </location>
</feature>
<dbReference type="FunFam" id="3.20.20.100:FF:000004">
    <property type="entry name" value="Oxidoreductase, aldo/keto reductase"/>
    <property type="match status" value="1"/>
</dbReference>
<dbReference type="GO" id="GO:0005829">
    <property type="term" value="C:cytosol"/>
    <property type="evidence" value="ECO:0007669"/>
    <property type="project" value="TreeGrafter"/>
</dbReference>
<dbReference type="EMBL" id="CADCTP010000115">
    <property type="protein sequence ID" value="CAA9236036.1"/>
    <property type="molecule type" value="Genomic_DNA"/>
</dbReference>
<dbReference type="InterPro" id="IPR050523">
    <property type="entry name" value="AKR_Detox_Biosynth"/>
</dbReference>
<accession>A0A6J4HZA8</accession>
<proteinExistence type="predicted"/>
<keyword evidence="1" id="KW-0560">Oxidoreductase</keyword>
<dbReference type="Pfam" id="PF00248">
    <property type="entry name" value="Aldo_ket_red"/>
    <property type="match status" value="1"/>
</dbReference>
<organism evidence="4">
    <name type="scientific">uncultured Mycobacteriales bacterium</name>
    <dbReference type="NCBI Taxonomy" id="581187"/>
    <lineage>
        <taxon>Bacteria</taxon>
        <taxon>Bacillati</taxon>
        <taxon>Actinomycetota</taxon>
        <taxon>Actinomycetes</taxon>
        <taxon>Mycobacteriales</taxon>
        <taxon>environmental samples</taxon>
    </lineage>
</organism>
<evidence type="ECO:0000313" key="4">
    <source>
        <dbReference type="EMBL" id="CAA9236036.1"/>
    </source>
</evidence>
<dbReference type="AlphaFoldDB" id="A0A6J4HZA8"/>
<dbReference type="GO" id="GO:0016491">
    <property type="term" value="F:oxidoreductase activity"/>
    <property type="evidence" value="ECO:0007669"/>
    <property type="project" value="UniProtKB-KW"/>
</dbReference>
<name>A0A6J4HZA8_9ACTN</name>
<dbReference type="InterPro" id="IPR036812">
    <property type="entry name" value="NAD(P)_OxRdtase_dom_sf"/>
</dbReference>
<dbReference type="PROSITE" id="PS51257">
    <property type="entry name" value="PROKAR_LIPOPROTEIN"/>
    <property type="match status" value="1"/>
</dbReference>